<name>A0ABM7VK20_9BACT</name>
<accession>A0ABM7VK20</accession>
<proteinExistence type="predicted"/>
<dbReference type="EMBL" id="AP025294">
    <property type="protein sequence ID" value="BDD01339.1"/>
    <property type="molecule type" value="Genomic_DNA"/>
</dbReference>
<evidence type="ECO:0000313" key="2">
    <source>
        <dbReference type="Proteomes" id="UP001354989"/>
    </source>
</evidence>
<dbReference type="Proteomes" id="UP001354989">
    <property type="component" value="Plasmid pPP2"/>
</dbReference>
<keyword evidence="2" id="KW-1185">Reference proteome</keyword>
<organism evidence="1 2">
    <name type="scientific">Persicobacter psychrovividus</name>
    <dbReference type="NCBI Taxonomy" id="387638"/>
    <lineage>
        <taxon>Bacteria</taxon>
        <taxon>Pseudomonadati</taxon>
        <taxon>Bacteroidota</taxon>
        <taxon>Cytophagia</taxon>
        <taxon>Cytophagales</taxon>
        <taxon>Persicobacteraceae</taxon>
        <taxon>Persicobacter</taxon>
    </lineage>
</organism>
<sequence length="333" mass="38115">MLDLQLQYLPLLSLQMRQMYYAQDQSRDFDLRISPHSVALLPQLDWVFKQDKDQYLLLYNRANLIRLQWHLESLGSFSVFVQVYNNSPDAFSSTNWPMNKQIGHFFYQQINPFKAGEHSHELQTQDWVQEVNSLPIGAGEEYQEVYYNGQFHGAPASSINLTSGQGVVLNKDGQSTGQGYAGSAPNLKRPIGLIEIRFDAPTVEKMLKRLADDQPLNHSMNFFSIPTRKAIHKYLIVHDGHWKNLQLEDRQTKEKYLSEEINFEGKQATVISSQKALEVYFADDRVLALKGEASAGKGLRLVRAKMPKFRAEHVTVNREDGKVTVEAKMLIVL</sequence>
<dbReference type="RefSeq" id="WP_338398653.1">
    <property type="nucleotide sequence ID" value="NZ_AP025294.1"/>
</dbReference>
<reference evidence="1 2" key="1">
    <citation type="submission" date="2021-12" db="EMBL/GenBank/DDBJ databases">
        <title>Genome sequencing of bacteria with rrn-lacking chromosome and rrn-plasmid.</title>
        <authorList>
            <person name="Anda M."/>
            <person name="Iwasaki W."/>
        </authorList>
    </citation>
    <scope>NUCLEOTIDE SEQUENCE [LARGE SCALE GENOMIC DNA]</scope>
    <source>
        <strain evidence="1 2">NBRC 101262</strain>
        <plasmid evidence="1 2">pPP2</plasmid>
    </source>
</reference>
<evidence type="ECO:0000313" key="1">
    <source>
        <dbReference type="EMBL" id="BDD01339.1"/>
    </source>
</evidence>
<keyword evidence="1" id="KW-0614">Plasmid</keyword>
<protein>
    <submittedName>
        <fullName evidence="1">Uncharacterized protein</fullName>
    </submittedName>
</protein>
<gene>
    <name evidence="1" type="ORF">PEPS_36190</name>
</gene>
<geneLocation type="plasmid" evidence="1 2">
    <name>pPP2</name>
</geneLocation>